<dbReference type="EMBL" id="CAADFW010000042">
    <property type="protein sequence ID" value="VFK60175.1"/>
    <property type="molecule type" value="Genomic_DNA"/>
</dbReference>
<evidence type="ECO:0000313" key="1">
    <source>
        <dbReference type="EMBL" id="VFK46890.1"/>
    </source>
</evidence>
<gene>
    <name evidence="2" type="ORF">BECKTC1821D_GA0114238_104914</name>
    <name evidence="1" type="ORF">BECKTC1821E_GA0114239_10721</name>
    <name evidence="3" type="ORF">BECKTC1821F_GA0114240_10429</name>
</gene>
<organism evidence="3">
    <name type="scientific">Candidatus Kentrum sp. TC</name>
    <dbReference type="NCBI Taxonomy" id="2126339"/>
    <lineage>
        <taxon>Bacteria</taxon>
        <taxon>Pseudomonadati</taxon>
        <taxon>Pseudomonadota</taxon>
        <taxon>Gammaproteobacteria</taxon>
        <taxon>Candidatus Kentrum</taxon>
    </lineage>
</organism>
<proteinExistence type="predicted"/>
<evidence type="ECO:0000313" key="3">
    <source>
        <dbReference type="EMBL" id="VFK60175.1"/>
    </source>
</evidence>
<sequence>MSTSLLYHTWGIRGGTYVHTPYERGNTIFKGKEKRIKPT</sequence>
<evidence type="ECO:0000313" key="2">
    <source>
        <dbReference type="EMBL" id="VFK47580.1"/>
    </source>
</evidence>
<dbReference type="EMBL" id="CAADFT010000072">
    <property type="protein sequence ID" value="VFK46890.1"/>
    <property type="molecule type" value="Genomic_DNA"/>
</dbReference>
<dbReference type="EMBL" id="CAADFS010000049">
    <property type="protein sequence ID" value="VFK47580.1"/>
    <property type="molecule type" value="Genomic_DNA"/>
</dbReference>
<reference evidence="3" key="1">
    <citation type="submission" date="2019-02" db="EMBL/GenBank/DDBJ databases">
        <authorList>
            <person name="Gruber-Vodicka R. H."/>
            <person name="Seah K. B. B."/>
        </authorList>
    </citation>
    <scope>NUCLEOTIDE SEQUENCE</scope>
    <source>
        <strain evidence="2">BECK_BZ123</strain>
        <strain evidence="1">BECK_BZ125</strain>
        <strain evidence="3">BECK_BZ126</strain>
    </source>
</reference>
<dbReference type="AlphaFoldDB" id="A0A451A2B7"/>
<accession>A0A451A2B7</accession>
<name>A0A451A2B7_9GAMM</name>
<protein>
    <submittedName>
        <fullName evidence="3">Uncharacterized protein</fullName>
    </submittedName>
</protein>